<protein>
    <submittedName>
        <fullName evidence="2">Uncharacterized protein</fullName>
    </submittedName>
</protein>
<evidence type="ECO:0000256" key="1">
    <source>
        <dbReference type="SAM" id="MobiDB-lite"/>
    </source>
</evidence>
<dbReference type="AlphaFoldDB" id="A0A9P0BJ32"/>
<sequence>MVDSLSKQLAAQTGLLTRQGAQIEELNTRLAQFMAANNHEKPTNSLDVLKQTSVTETPKLSNCNENQNDGEPINKRKRVHSDNAQTGVQDFPALPTKNPTGYYPPEQLNTQLAAPTANTQDVQEEIILNYTPPTDDAMEQESTSTEQTTQSQQNTTTQPKIPPIVLRTKKRWTLVSNVFKAKGWHFNKAINTADGIKFFPDSIESFRSITGFLQHNKEQFHTYLLPEEKLLQVVIRGLPLEIDLEELT</sequence>
<gene>
    <name evidence="2" type="ORF">MELIAE_LOCUS12004</name>
</gene>
<proteinExistence type="predicted"/>
<accession>A0A9P0BJ32</accession>
<evidence type="ECO:0000313" key="2">
    <source>
        <dbReference type="EMBL" id="CAH0562997.1"/>
    </source>
</evidence>
<feature type="compositionally biased region" description="Polar residues" evidence="1">
    <location>
        <begin position="55"/>
        <end position="69"/>
    </location>
</feature>
<reference evidence="2" key="1">
    <citation type="submission" date="2021-12" db="EMBL/GenBank/DDBJ databases">
        <authorList>
            <person name="King R."/>
        </authorList>
    </citation>
    <scope>NUCLEOTIDE SEQUENCE</scope>
</reference>
<feature type="region of interest" description="Disordered" evidence="1">
    <location>
        <begin position="55"/>
        <end position="77"/>
    </location>
</feature>
<organism evidence="2 3">
    <name type="scientific">Brassicogethes aeneus</name>
    <name type="common">Rape pollen beetle</name>
    <name type="synonym">Meligethes aeneus</name>
    <dbReference type="NCBI Taxonomy" id="1431903"/>
    <lineage>
        <taxon>Eukaryota</taxon>
        <taxon>Metazoa</taxon>
        <taxon>Ecdysozoa</taxon>
        <taxon>Arthropoda</taxon>
        <taxon>Hexapoda</taxon>
        <taxon>Insecta</taxon>
        <taxon>Pterygota</taxon>
        <taxon>Neoptera</taxon>
        <taxon>Endopterygota</taxon>
        <taxon>Coleoptera</taxon>
        <taxon>Polyphaga</taxon>
        <taxon>Cucujiformia</taxon>
        <taxon>Nitidulidae</taxon>
        <taxon>Meligethinae</taxon>
        <taxon>Brassicogethes</taxon>
    </lineage>
</organism>
<feature type="compositionally biased region" description="Low complexity" evidence="1">
    <location>
        <begin position="140"/>
        <end position="158"/>
    </location>
</feature>
<dbReference type="EMBL" id="OV121139">
    <property type="protein sequence ID" value="CAH0562997.1"/>
    <property type="molecule type" value="Genomic_DNA"/>
</dbReference>
<feature type="region of interest" description="Disordered" evidence="1">
    <location>
        <begin position="134"/>
        <end position="158"/>
    </location>
</feature>
<dbReference type="Proteomes" id="UP001154078">
    <property type="component" value="Chromosome 8"/>
</dbReference>
<dbReference type="OrthoDB" id="6775828at2759"/>
<keyword evidence="3" id="KW-1185">Reference proteome</keyword>
<evidence type="ECO:0000313" key="3">
    <source>
        <dbReference type="Proteomes" id="UP001154078"/>
    </source>
</evidence>
<name>A0A9P0BJ32_BRAAE</name>
<feature type="region of interest" description="Disordered" evidence="1">
    <location>
        <begin position="85"/>
        <end position="104"/>
    </location>
</feature>